<gene>
    <name evidence="8" type="ORF">GCM10011583_14900</name>
</gene>
<dbReference type="InterPro" id="IPR011701">
    <property type="entry name" value="MFS"/>
</dbReference>
<dbReference type="Pfam" id="PF07690">
    <property type="entry name" value="MFS_1"/>
    <property type="match status" value="1"/>
</dbReference>
<dbReference type="CDD" id="cd06173">
    <property type="entry name" value="MFS_MefA_like"/>
    <property type="match status" value="1"/>
</dbReference>
<feature type="transmembrane region" description="Helical" evidence="6">
    <location>
        <begin position="140"/>
        <end position="161"/>
    </location>
</feature>
<feature type="transmembrane region" description="Helical" evidence="6">
    <location>
        <begin position="279"/>
        <end position="298"/>
    </location>
</feature>
<feature type="transmembrane region" description="Helical" evidence="6">
    <location>
        <begin position="340"/>
        <end position="359"/>
    </location>
</feature>
<dbReference type="Gene3D" id="1.20.1250.20">
    <property type="entry name" value="MFS general substrate transporter like domains"/>
    <property type="match status" value="1"/>
</dbReference>
<evidence type="ECO:0000259" key="7">
    <source>
        <dbReference type="PROSITE" id="PS50850"/>
    </source>
</evidence>
<dbReference type="InterPro" id="IPR020846">
    <property type="entry name" value="MFS_dom"/>
</dbReference>
<feature type="transmembrane region" description="Helical" evidence="6">
    <location>
        <begin position="167"/>
        <end position="185"/>
    </location>
</feature>
<feature type="transmembrane region" description="Helical" evidence="6">
    <location>
        <begin position="21"/>
        <end position="39"/>
    </location>
</feature>
<dbReference type="Proteomes" id="UP000660265">
    <property type="component" value="Unassembled WGS sequence"/>
</dbReference>
<keyword evidence="5 6" id="KW-0472">Membrane</keyword>
<evidence type="ECO:0000256" key="5">
    <source>
        <dbReference type="ARBA" id="ARBA00023136"/>
    </source>
</evidence>
<feature type="transmembrane region" description="Helical" evidence="6">
    <location>
        <begin position="45"/>
        <end position="67"/>
    </location>
</feature>
<sequence length="408" mass="41176">MTGPLAHAAFRNVAKGRTATFFGNGMAPVALAFAVLDLTGSVTQLGLVVGVRSVAAIVTTTFGGVLADRLPRRLLLRGASFGAAVTQALAGLSLLGGVASVPLLMVLSAVNGALAAVELPTTTALVSQTVPRELLRRANALLRTFTGVATLCGAAAGSLVIGWAGPGWGILVDSASFAAAGLFFGRVRVPAVVRDSARGSMIGDLRAGWSEFTRHRWLWTVVLHASVWQLVWAGSVQVIGPAVADAGAGARTWGLVLAAQTLGAIAGGLLALRWKPRAALATGVLLTSVSAVLPWALAAGPRPALLIPAAFLAGVAMEQVHIALTVAVQERVAPGHLARVTSYQVLGSLTAVPVGQLLAGPLSAAYGQGPVLVAAGACIVAVTLAVLVVPDVRRAASSVTTPAGSPDN</sequence>
<dbReference type="PROSITE" id="PS50850">
    <property type="entry name" value="MFS"/>
    <property type="match status" value="1"/>
</dbReference>
<proteinExistence type="predicted"/>
<protein>
    <submittedName>
        <fullName evidence="8">MFS transporter</fullName>
    </submittedName>
</protein>
<feature type="transmembrane region" description="Helical" evidence="6">
    <location>
        <begin position="217"/>
        <end position="240"/>
    </location>
</feature>
<comment type="caution">
    <text evidence="8">The sequence shown here is derived from an EMBL/GenBank/DDBJ whole genome shotgun (WGS) entry which is preliminary data.</text>
</comment>
<feature type="domain" description="Major facilitator superfamily (MFS) profile" evidence="7">
    <location>
        <begin position="9"/>
        <end position="393"/>
    </location>
</feature>
<evidence type="ECO:0000313" key="9">
    <source>
        <dbReference type="Proteomes" id="UP000660265"/>
    </source>
</evidence>
<feature type="transmembrane region" description="Helical" evidence="6">
    <location>
        <begin position="74"/>
        <end position="95"/>
    </location>
</feature>
<dbReference type="PANTHER" id="PTHR23513:SF11">
    <property type="entry name" value="STAPHYLOFERRIN A TRANSPORTER"/>
    <property type="match status" value="1"/>
</dbReference>
<dbReference type="EMBL" id="BMMV01000004">
    <property type="protein sequence ID" value="GGJ84256.1"/>
    <property type="molecule type" value="Genomic_DNA"/>
</dbReference>
<evidence type="ECO:0000256" key="6">
    <source>
        <dbReference type="SAM" id="Phobius"/>
    </source>
</evidence>
<keyword evidence="4 6" id="KW-1133">Transmembrane helix</keyword>
<organism evidence="8 9">
    <name type="scientific">Streptomyces camponoticapitis</name>
    <dbReference type="NCBI Taxonomy" id="1616125"/>
    <lineage>
        <taxon>Bacteria</taxon>
        <taxon>Bacillati</taxon>
        <taxon>Actinomycetota</taxon>
        <taxon>Actinomycetes</taxon>
        <taxon>Kitasatosporales</taxon>
        <taxon>Streptomycetaceae</taxon>
        <taxon>Streptomyces</taxon>
    </lineage>
</organism>
<reference evidence="9" key="1">
    <citation type="journal article" date="2019" name="Int. J. Syst. Evol. Microbiol.">
        <title>The Global Catalogue of Microorganisms (GCM) 10K type strain sequencing project: providing services to taxonomists for standard genome sequencing and annotation.</title>
        <authorList>
            <consortium name="The Broad Institute Genomics Platform"/>
            <consortium name="The Broad Institute Genome Sequencing Center for Infectious Disease"/>
            <person name="Wu L."/>
            <person name="Ma J."/>
        </authorList>
    </citation>
    <scope>NUCLEOTIDE SEQUENCE [LARGE SCALE GENOMIC DNA]</scope>
    <source>
        <strain evidence="9">CGMCC 4.7275</strain>
    </source>
</reference>
<evidence type="ECO:0000256" key="3">
    <source>
        <dbReference type="ARBA" id="ARBA00022692"/>
    </source>
</evidence>
<keyword evidence="2" id="KW-1003">Cell membrane</keyword>
<dbReference type="RefSeq" id="WP_189106524.1">
    <property type="nucleotide sequence ID" value="NZ_BMMV01000004.1"/>
</dbReference>
<evidence type="ECO:0000256" key="4">
    <source>
        <dbReference type="ARBA" id="ARBA00022989"/>
    </source>
</evidence>
<evidence type="ECO:0000256" key="1">
    <source>
        <dbReference type="ARBA" id="ARBA00004651"/>
    </source>
</evidence>
<keyword evidence="9" id="KW-1185">Reference proteome</keyword>
<feature type="transmembrane region" description="Helical" evidence="6">
    <location>
        <begin position="371"/>
        <end position="389"/>
    </location>
</feature>
<feature type="transmembrane region" description="Helical" evidence="6">
    <location>
        <begin position="252"/>
        <end position="272"/>
    </location>
</feature>
<dbReference type="PANTHER" id="PTHR23513">
    <property type="entry name" value="INTEGRAL MEMBRANE EFFLUX PROTEIN-RELATED"/>
    <property type="match status" value="1"/>
</dbReference>
<feature type="transmembrane region" description="Helical" evidence="6">
    <location>
        <begin position="101"/>
        <end position="119"/>
    </location>
</feature>
<accession>A0ABQ2E1Z9</accession>
<keyword evidence="3 6" id="KW-0812">Transmembrane</keyword>
<name>A0ABQ2E1Z9_9ACTN</name>
<feature type="transmembrane region" description="Helical" evidence="6">
    <location>
        <begin position="304"/>
        <end position="328"/>
    </location>
</feature>
<evidence type="ECO:0000256" key="2">
    <source>
        <dbReference type="ARBA" id="ARBA00022475"/>
    </source>
</evidence>
<evidence type="ECO:0000313" key="8">
    <source>
        <dbReference type="EMBL" id="GGJ84256.1"/>
    </source>
</evidence>
<dbReference type="InterPro" id="IPR036259">
    <property type="entry name" value="MFS_trans_sf"/>
</dbReference>
<comment type="subcellular location">
    <subcellularLocation>
        <location evidence="1">Cell membrane</location>
        <topology evidence="1">Multi-pass membrane protein</topology>
    </subcellularLocation>
</comment>
<dbReference type="SUPFAM" id="SSF103473">
    <property type="entry name" value="MFS general substrate transporter"/>
    <property type="match status" value="1"/>
</dbReference>